<reference evidence="2" key="1">
    <citation type="journal article" date="2019" name="Int. J. Syst. Evol. Microbiol.">
        <title>The Global Catalogue of Microorganisms (GCM) 10K type strain sequencing project: providing services to taxonomists for standard genome sequencing and annotation.</title>
        <authorList>
            <consortium name="The Broad Institute Genomics Platform"/>
            <consortium name="The Broad Institute Genome Sequencing Center for Infectious Disease"/>
            <person name="Wu L."/>
            <person name="Ma J."/>
        </authorList>
    </citation>
    <scope>NUCLEOTIDE SEQUENCE [LARGE SCALE GENOMIC DNA]</scope>
    <source>
        <strain evidence="2">CCUG 55608</strain>
    </source>
</reference>
<sequence>MTPERMHSHLQELEAIVAKGFTLRHHPTNPFELSIIYDAIYLIRLYRNLIESSKNERFASWPLPHFAGRFYQTGQPDRLPGIYLSIERQ</sequence>
<keyword evidence="2" id="KW-1185">Reference proteome</keyword>
<evidence type="ECO:0000313" key="1">
    <source>
        <dbReference type="EMBL" id="MFD1140574.1"/>
    </source>
</evidence>
<dbReference type="EMBL" id="JBHTLP010000002">
    <property type="protein sequence ID" value="MFD1140574.1"/>
    <property type="molecule type" value="Genomic_DNA"/>
</dbReference>
<gene>
    <name evidence="1" type="ORF">ACFQ4C_05625</name>
</gene>
<evidence type="ECO:0000313" key="2">
    <source>
        <dbReference type="Proteomes" id="UP001597116"/>
    </source>
</evidence>
<organism evidence="1 2">
    <name type="scientific">Larkinella insperata</name>
    <dbReference type="NCBI Taxonomy" id="332158"/>
    <lineage>
        <taxon>Bacteria</taxon>
        <taxon>Pseudomonadati</taxon>
        <taxon>Bacteroidota</taxon>
        <taxon>Cytophagia</taxon>
        <taxon>Cytophagales</taxon>
        <taxon>Spirosomataceae</taxon>
        <taxon>Larkinella</taxon>
    </lineage>
</organism>
<accession>A0ABW3Q2N0</accession>
<name>A0ABW3Q2N0_9BACT</name>
<dbReference type="Proteomes" id="UP001597116">
    <property type="component" value="Unassembled WGS sequence"/>
</dbReference>
<proteinExistence type="predicted"/>
<comment type="caution">
    <text evidence="1">The sequence shown here is derived from an EMBL/GenBank/DDBJ whole genome shotgun (WGS) entry which is preliminary data.</text>
</comment>
<dbReference type="RefSeq" id="WP_265989348.1">
    <property type="nucleotide sequence ID" value="NZ_CP110973.1"/>
</dbReference>
<protein>
    <submittedName>
        <fullName evidence="1">Uncharacterized protein</fullName>
    </submittedName>
</protein>